<gene>
    <name evidence="1" type="ORF">Tcan_05939</name>
</gene>
<evidence type="ECO:0000313" key="1">
    <source>
        <dbReference type="EMBL" id="KHN81404.1"/>
    </source>
</evidence>
<name>A0A0B2VJ43_TOXCA</name>
<dbReference type="PANTHER" id="PTHR47163">
    <property type="entry name" value="DDE_TNP_IS1595 DOMAIN-CONTAINING PROTEIN"/>
    <property type="match status" value="1"/>
</dbReference>
<organism evidence="1 2">
    <name type="scientific">Toxocara canis</name>
    <name type="common">Canine roundworm</name>
    <dbReference type="NCBI Taxonomy" id="6265"/>
    <lineage>
        <taxon>Eukaryota</taxon>
        <taxon>Metazoa</taxon>
        <taxon>Ecdysozoa</taxon>
        <taxon>Nematoda</taxon>
        <taxon>Chromadorea</taxon>
        <taxon>Rhabditida</taxon>
        <taxon>Spirurina</taxon>
        <taxon>Ascaridomorpha</taxon>
        <taxon>Ascaridoidea</taxon>
        <taxon>Toxocaridae</taxon>
        <taxon>Toxocara</taxon>
    </lineage>
</organism>
<dbReference type="PANTHER" id="PTHR47163:SF2">
    <property type="entry name" value="SI:DKEY-17M8.2"/>
    <property type="match status" value="1"/>
</dbReference>
<sequence>MRRTTAWHKTRLVASAFCIMAAENHMHNGNSNASHSAVQTGLQSMDLLRSLNVAKLFELTCISDDEFEKWLMSANLLPRSRFCECGCEMRVKRWRMRKAWRCKRKCCARLKGYYAGTFFHGAHVAVKEIFKLSYYWCVGTYSMDRVQQALRRQNGRTFSVRSIIDWYGFFRGVCAGYFRQNPVRLGGKGKEVVIEEVMVMQEQTRKIKRGREHWGFAGTESGSSARFIEEIGEDLNADSLFAMIGKYILPGSEVVSTLFKKYKYEDDEKVRDAYEHLATTNSLRFVDAKAGQREGAIGKIWHRFKCTHNKKLDERTVPSTHIKEFMWRRLFDGSDCMYNLWSQIASNYTF</sequence>
<dbReference type="InterPro" id="IPR053164">
    <property type="entry name" value="IS1016-like_transposase"/>
</dbReference>
<protein>
    <submittedName>
        <fullName evidence="1">Uncharacterized protein</fullName>
    </submittedName>
</protein>
<dbReference type="EMBL" id="JPKZ01001541">
    <property type="protein sequence ID" value="KHN81404.1"/>
    <property type="molecule type" value="Genomic_DNA"/>
</dbReference>
<dbReference type="STRING" id="6265.A0A0B2VJ43"/>
<dbReference type="OrthoDB" id="6346507at2759"/>
<reference evidence="1 2" key="1">
    <citation type="submission" date="2014-11" db="EMBL/GenBank/DDBJ databases">
        <title>Genetic blueprint of the zoonotic pathogen Toxocara canis.</title>
        <authorList>
            <person name="Zhu X.-Q."/>
            <person name="Korhonen P.K."/>
            <person name="Cai H."/>
            <person name="Young N.D."/>
            <person name="Nejsum P."/>
            <person name="von Samson-Himmelstjerna G."/>
            <person name="Boag P.R."/>
            <person name="Tan P."/>
            <person name="Li Q."/>
            <person name="Min J."/>
            <person name="Yang Y."/>
            <person name="Wang X."/>
            <person name="Fang X."/>
            <person name="Hall R.S."/>
            <person name="Hofmann A."/>
            <person name="Sternberg P.W."/>
            <person name="Jex A.R."/>
            <person name="Gasser R.B."/>
        </authorList>
    </citation>
    <scope>NUCLEOTIDE SEQUENCE [LARGE SCALE GENOMIC DNA]</scope>
    <source>
        <strain evidence="1">PN_DK_2014</strain>
    </source>
</reference>
<dbReference type="Proteomes" id="UP000031036">
    <property type="component" value="Unassembled WGS sequence"/>
</dbReference>
<evidence type="ECO:0000313" key="2">
    <source>
        <dbReference type="Proteomes" id="UP000031036"/>
    </source>
</evidence>
<keyword evidence="2" id="KW-1185">Reference proteome</keyword>
<proteinExistence type="predicted"/>
<accession>A0A0B2VJ43</accession>
<dbReference type="OMA" id="ASAFCIM"/>
<dbReference type="AlphaFoldDB" id="A0A0B2VJ43"/>
<comment type="caution">
    <text evidence="1">The sequence shown here is derived from an EMBL/GenBank/DDBJ whole genome shotgun (WGS) entry which is preliminary data.</text>
</comment>